<dbReference type="RefSeq" id="WP_208761974.1">
    <property type="nucleotide sequence ID" value="NZ_VIRM01000106.1"/>
</dbReference>
<protein>
    <recommendedName>
        <fullName evidence="2">Deoxyribonuclease NucA/NucB domain-containing protein</fullName>
    </recommendedName>
</protein>
<comment type="caution">
    <text evidence="3">The sequence shown here is derived from an EMBL/GenBank/DDBJ whole genome shotgun (WGS) entry which is preliminary data.</text>
</comment>
<dbReference type="InterPro" id="IPR029476">
    <property type="entry name" value="DNase_NucA_NucB"/>
</dbReference>
<feature type="domain" description="Deoxyribonuclease NucA/NucB" evidence="2">
    <location>
        <begin position="504"/>
        <end position="563"/>
    </location>
</feature>
<dbReference type="Pfam" id="PF14040">
    <property type="entry name" value="DNase_NucA_NucB"/>
    <property type="match status" value="1"/>
</dbReference>
<proteinExistence type="predicted"/>
<name>A0A544XR98_9ACTN</name>
<feature type="region of interest" description="Disordered" evidence="1">
    <location>
        <begin position="386"/>
        <end position="409"/>
    </location>
</feature>
<feature type="non-terminal residue" evidence="3">
    <location>
        <position position="1"/>
    </location>
</feature>
<dbReference type="AlphaFoldDB" id="A0A544XR98"/>
<reference evidence="3 4" key="1">
    <citation type="submission" date="2019-07" db="EMBL/GenBank/DDBJ databases">
        <title>Microbispora hainanensis DSM 45428.</title>
        <authorList>
            <person name="Thawai C."/>
        </authorList>
    </citation>
    <scope>NUCLEOTIDE SEQUENCE [LARGE SCALE GENOMIC DNA]</scope>
    <source>
        <strain evidence="3 4">DSM 45428</strain>
    </source>
</reference>
<feature type="region of interest" description="Disordered" evidence="1">
    <location>
        <begin position="42"/>
        <end position="63"/>
    </location>
</feature>
<evidence type="ECO:0000313" key="4">
    <source>
        <dbReference type="Proteomes" id="UP000316541"/>
    </source>
</evidence>
<evidence type="ECO:0000259" key="2">
    <source>
        <dbReference type="Pfam" id="PF14040"/>
    </source>
</evidence>
<gene>
    <name evidence="3" type="ORF">FLX08_39510</name>
</gene>
<organism evidence="3 4">
    <name type="scientific">Microbispora hainanensis</name>
    <dbReference type="NCBI Taxonomy" id="568844"/>
    <lineage>
        <taxon>Bacteria</taxon>
        <taxon>Bacillati</taxon>
        <taxon>Actinomycetota</taxon>
        <taxon>Actinomycetes</taxon>
        <taxon>Streptosporangiales</taxon>
        <taxon>Streptosporangiaceae</taxon>
        <taxon>Microbispora</taxon>
    </lineage>
</organism>
<evidence type="ECO:0000313" key="3">
    <source>
        <dbReference type="EMBL" id="TQS07023.1"/>
    </source>
</evidence>
<evidence type="ECO:0000256" key="1">
    <source>
        <dbReference type="SAM" id="MobiDB-lite"/>
    </source>
</evidence>
<sequence length="567" mass="62970">PLRIGAAMAGAIDETMVYQRPLSAAGVADLFTQAQAAEAPAVPSGKVSPARTSPGITTSASSTAAADDGSFYKRIQLEDCLALDDNYDGDKADTYVTWMKGEYAFGQSRIHESTYNYCWSSYIYVLEFAENPFTGAMVRAAKRSLLKKAKKKNGQSVEVEDDDAFRFRATWVMHTFLGNAGGKEFSQGQLSAQTFKIFTRLDGFAVVDGNGSVKVPSSDLSGIKMGVHPGPGAGACRYQSGPRSPIDVWEWNAYSDAEYIFGWEGITSGVHRCEVGVVVFIPGEDQKSGLAIPLWNRKLVDTRYKVERNRVLRHGSGIPVSEWDGYPYTELVPVVQCDWEKAGWGPRQRKGGCINASVPRVFVMSKSGNTNFLEVIQHIEKALDPNVNAGTAPPKRARHDWSKPEFPPARTSIMVPESKTIYGDWKDPNSPPLIKVNTEKANYNRRHFEKLQFTTDVGTTAERRWPDLDKEDVKPWHLTYVNYCKYYFGEKYANPDKVAYGVPQKKSVACDEYPFASTEQGAGKRDGNYSIQAVSNDHNDAHGAALDKFYADYRVVPGSQFWVKIVR</sequence>
<dbReference type="Proteomes" id="UP000316541">
    <property type="component" value="Unassembled WGS sequence"/>
</dbReference>
<dbReference type="EMBL" id="VIRM01000106">
    <property type="protein sequence ID" value="TQS07023.1"/>
    <property type="molecule type" value="Genomic_DNA"/>
</dbReference>
<accession>A0A544XR98</accession>